<reference evidence="3 4" key="1">
    <citation type="submission" date="2020-04" db="EMBL/GenBank/DDBJ databases">
        <title>Gordonia sp. nov. TBRC 11910.</title>
        <authorList>
            <person name="Suriyachadkun C."/>
        </authorList>
    </citation>
    <scope>NUCLEOTIDE SEQUENCE [LARGE SCALE GENOMIC DNA]</scope>
    <source>
        <strain evidence="3 4">TBRC 11910</strain>
    </source>
</reference>
<feature type="compositionally biased region" description="Acidic residues" evidence="1">
    <location>
        <begin position="32"/>
        <end position="41"/>
    </location>
</feature>
<evidence type="ECO:0000256" key="1">
    <source>
        <dbReference type="SAM" id="MobiDB-lite"/>
    </source>
</evidence>
<feature type="transmembrane region" description="Helical" evidence="2">
    <location>
        <begin position="89"/>
        <end position="107"/>
    </location>
</feature>
<feature type="transmembrane region" description="Helical" evidence="2">
    <location>
        <begin position="65"/>
        <end position="83"/>
    </location>
</feature>
<organism evidence="3 4">
    <name type="scientific">Gordonia asplenii</name>
    <dbReference type="NCBI Taxonomy" id="2725283"/>
    <lineage>
        <taxon>Bacteria</taxon>
        <taxon>Bacillati</taxon>
        <taxon>Actinomycetota</taxon>
        <taxon>Actinomycetes</taxon>
        <taxon>Mycobacteriales</taxon>
        <taxon>Gordoniaceae</taxon>
        <taxon>Gordonia</taxon>
    </lineage>
</organism>
<feature type="region of interest" description="Disordered" evidence="1">
    <location>
        <begin position="1"/>
        <end position="57"/>
    </location>
</feature>
<evidence type="ECO:0000313" key="3">
    <source>
        <dbReference type="EMBL" id="NMO03908.1"/>
    </source>
</evidence>
<protein>
    <submittedName>
        <fullName evidence="3">DUF3093 domain-containing protein</fullName>
    </submittedName>
</protein>
<dbReference type="RefSeq" id="WP_170196410.1">
    <property type="nucleotide sequence ID" value="NZ_JABBNB010000028.1"/>
</dbReference>
<dbReference type="AlphaFoldDB" id="A0A848L8K5"/>
<keyword evidence="2" id="KW-1133">Transmembrane helix</keyword>
<name>A0A848L8K5_9ACTN</name>
<dbReference type="EMBL" id="JABBNB010000028">
    <property type="protein sequence ID" value="NMO03908.1"/>
    <property type="molecule type" value="Genomic_DNA"/>
</dbReference>
<feature type="compositionally biased region" description="Acidic residues" evidence="1">
    <location>
        <begin position="1"/>
        <end position="12"/>
    </location>
</feature>
<evidence type="ECO:0000256" key="2">
    <source>
        <dbReference type="SAM" id="Phobius"/>
    </source>
</evidence>
<keyword evidence="2" id="KW-0812">Transmembrane</keyword>
<sequence length="206" mass="22329">MTAGEERDDADVDSTTSQPDVDSTTSRPDVEQSSDENDADVEAAAVPDEPVDPGETLFHESGGSWLAVLVGPVLVIVVLILEITGPGQVHWPILAIFFVILGGFGWIQRFAAQQHTSVTLTERTLRQGTQTIDLADIAKIYPANNSAEPKDWESAPALGELSGVPRRRKGIGVKLADGRLKQAWARNDEVFRSELTQAWQAVKMGL</sequence>
<gene>
    <name evidence="3" type="ORF">HH308_22090</name>
</gene>
<accession>A0A848L8K5</accession>
<comment type="caution">
    <text evidence="3">The sequence shown here is derived from an EMBL/GenBank/DDBJ whole genome shotgun (WGS) entry which is preliminary data.</text>
</comment>
<feature type="compositionally biased region" description="Polar residues" evidence="1">
    <location>
        <begin position="13"/>
        <end position="27"/>
    </location>
</feature>
<keyword evidence="4" id="KW-1185">Reference proteome</keyword>
<dbReference type="Proteomes" id="UP000550729">
    <property type="component" value="Unassembled WGS sequence"/>
</dbReference>
<evidence type="ECO:0000313" key="4">
    <source>
        <dbReference type="Proteomes" id="UP000550729"/>
    </source>
</evidence>
<keyword evidence="2" id="KW-0472">Membrane</keyword>
<proteinExistence type="predicted"/>